<evidence type="ECO:0000313" key="2">
    <source>
        <dbReference type="EMBL" id="ACT51600.1"/>
    </source>
</evidence>
<keyword evidence="1" id="KW-0812">Transmembrane</keyword>
<keyword evidence="3" id="KW-1185">Reference proteome</keyword>
<feature type="transmembrane region" description="Helical" evidence="1">
    <location>
        <begin position="376"/>
        <end position="398"/>
    </location>
</feature>
<evidence type="ECO:0000313" key="3">
    <source>
        <dbReference type="Proteomes" id="UP000002743"/>
    </source>
</evidence>
<reference evidence="3" key="1">
    <citation type="submission" date="2009-07" db="EMBL/GenBank/DDBJ databases">
        <title>Complete sequence of chromosome of Methylovorus sp. SIP3-4.</title>
        <authorList>
            <person name="Lucas S."/>
            <person name="Copeland A."/>
            <person name="Lapidus A."/>
            <person name="Glavina del Rio T."/>
            <person name="Tice H."/>
            <person name="Bruce D."/>
            <person name="Goodwin L."/>
            <person name="Pitluck S."/>
            <person name="Clum A."/>
            <person name="Larimer F."/>
            <person name="Land M."/>
            <person name="Hauser L."/>
            <person name="Kyrpides N."/>
            <person name="Mikhailova N."/>
            <person name="Kayluzhnaya M."/>
            <person name="Chistoserdova L."/>
        </authorList>
    </citation>
    <scope>NUCLEOTIDE SEQUENCE [LARGE SCALE GENOMIC DNA]</scope>
    <source>
        <strain evidence="3">SIP3-4</strain>
    </source>
</reference>
<reference evidence="2 3" key="2">
    <citation type="journal article" date="2011" name="J. Bacteriol.">
        <title>Genomes of three methylotrophs from a single niche uncover genetic and metabolic divergence of Methylophilaceae.</title>
        <authorList>
            <person name="Lapidus A."/>
            <person name="Clum A."/>
            <person name="Labutti K."/>
            <person name="Kaluzhnaya M.G."/>
            <person name="Lim S."/>
            <person name="Beck D.A."/>
            <person name="Glavina Del Rio T."/>
            <person name="Nolan M."/>
            <person name="Mavromatis K."/>
            <person name="Huntemann M."/>
            <person name="Lucas S."/>
            <person name="Lidstrom M.E."/>
            <person name="Ivanova N."/>
            <person name="Chistoserdova L."/>
        </authorList>
    </citation>
    <scope>NUCLEOTIDE SEQUENCE [LARGE SCALE GENOMIC DNA]</scope>
    <source>
        <strain evidence="2 3">SIP3-4</strain>
    </source>
</reference>
<dbReference type="KEGG" id="mei:Msip34_2358"/>
<sequence length="499" mass="56700">MSRYTDMFNTHAYKAKFKSLMELVQGLKLGDLSQTNNVNEILRLKKVVGYVDETLKSIDPELVPLNIWDPFAQHASNAMNEVANYISSSNIGHIHNANSYVDNILNIIRPYMIVKGKLKTLNENIFSKTKGDIEAYLEEFKERADNIVDQINEELNKSNESSQSITSLESKVMEIKERLIGDDHNDGIVDLITSTHRDVSQKASEVELLYEKLLVDKGKQLSIDTQVSQTLDAVLINKDDIEEIHQSVVDEVKDLREFYIKIFGKLNDSEERSGGLSNEISERLSVLRSLEFSNKIRYEEIVKQIESLLPGATSAGLARAYMQMKRSYENPIIWFTRLFYLAIILLVGSSMVSIFHLSYDAQGWNFGLQSFDTWDAAIKGLINKLPLYGSLIWFAYYVSKRRSEAQRLQQEYAHKEALAKSYASYKKQIDALGSEDAELQKNFIEKMVEAIAYNASATLDGNHGDKHPFQELVDKVGKKLDGMQPSEILEFFKKPGGTS</sequence>
<dbReference type="eggNOG" id="ENOG5030JK9">
    <property type="taxonomic scope" value="Bacteria"/>
</dbReference>
<dbReference type="AlphaFoldDB" id="C6XA59"/>
<evidence type="ECO:0000256" key="1">
    <source>
        <dbReference type="SAM" id="Phobius"/>
    </source>
</evidence>
<organism evidence="2 3">
    <name type="scientific">Methylovorus glucosotrophus (strain SIP3-4)</name>
    <dbReference type="NCBI Taxonomy" id="582744"/>
    <lineage>
        <taxon>Bacteria</taxon>
        <taxon>Pseudomonadati</taxon>
        <taxon>Pseudomonadota</taxon>
        <taxon>Betaproteobacteria</taxon>
        <taxon>Nitrosomonadales</taxon>
        <taxon>Methylophilaceae</taxon>
        <taxon>Methylovorus</taxon>
    </lineage>
</organism>
<keyword evidence="1" id="KW-1133">Transmembrane helix</keyword>
<proteinExistence type="predicted"/>
<accession>C6XA59</accession>
<feature type="transmembrane region" description="Helical" evidence="1">
    <location>
        <begin position="332"/>
        <end position="356"/>
    </location>
</feature>
<dbReference type="Proteomes" id="UP000002743">
    <property type="component" value="Chromosome"/>
</dbReference>
<dbReference type="HOGENOM" id="CLU_522584_0_0_4"/>
<keyword evidence="1" id="KW-0472">Membrane</keyword>
<name>C6XA59_METGS</name>
<gene>
    <name evidence="2" type="ordered locus">Msip34_2358</name>
</gene>
<dbReference type="EMBL" id="CP001674">
    <property type="protein sequence ID" value="ACT51600.1"/>
    <property type="molecule type" value="Genomic_DNA"/>
</dbReference>
<protein>
    <submittedName>
        <fullName evidence="2">Uncharacterized protein</fullName>
    </submittedName>
</protein>